<comment type="miscellaneous">
    <text evidence="16">The active site is a redox-active disulfide bond.</text>
</comment>
<dbReference type="SUPFAM" id="SSF51905">
    <property type="entry name" value="FAD/NAD(P)-binding domain"/>
    <property type="match status" value="1"/>
</dbReference>
<accession>A8MIQ1</accession>
<evidence type="ECO:0000256" key="3">
    <source>
        <dbReference type="ARBA" id="ARBA00012608"/>
    </source>
</evidence>
<evidence type="ECO:0000256" key="13">
    <source>
        <dbReference type="PIRSR" id="PIRSR000350-2"/>
    </source>
</evidence>
<evidence type="ECO:0000256" key="15">
    <source>
        <dbReference type="PIRSR" id="PIRSR000350-4"/>
    </source>
</evidence>
<feature type="binding site" evidence="14">
    <location>
        <position position="269"/>
    </location>
    <ligand>
        <name>NAD(+)</name>
        <dbReference type="ChEBI" id="CHEBI:57540"/>
    </ligand>
</feature>
<dbReference type="PRINTS" id="PR00411">
    <property type="entry name" value="PNDRDTASEI"/>
</dbReference>
<dbReference type="SUPFAM" id="SSF55424">
    <property type="entry name" value="FAD/NAD-linked reductases, dimerisation (C-terminal) domain"/>
    <property type="match status" value="1"/>
</dbReference>
<keyword evidence="9 14" id="KW-0520">NAD</keyword>
<dbReference type="PIRSF" id="PIRSF000350">
    <property type="entry name" value="Mercury_reductase_MerA"/>
    <property type="match status" value="1"/>
</dbReference>
<dbReference type="Pfam" id="PF07992">
    <property type="entry name" value="Pyr_redox_2"/>
    <property type="match status" value="1"/>
</dbReference>
<evidence type="ECO:0000256" key="4">
    <source>
        <dbReference type="ARBA" id="ARBA00016961"/>
    </source>
</evidence>
<evidence type="ECO:0000256" key="1">
    <source>
        <dbReference type="ARBA" id="ARBA00004496"/>
    </source>
</evidence>
<dbReference type="AlphaFoldDB" id="A8MIQ1"/>
<feature type="binding site" evidence="14">
    <location>
        <begin position="315"/>
        <end position="318"/>
    </location>
    <ligand>
        <name>FAD</name>
        <dbReference type="ChEBI" id="CHEBI:57692"/>
    </ligand>
</feature>
<dbReference type="Gene3D" id="3.30.390.30">
    <property type="match status" value="1"/>
</dbReference>
<comment type="cofactor">
    <cofactor evidence="14 16">
        <name>FAD</name>
        <dbReference type="ChEBI" id="CHEBI:57692"/>
    </cofactor>
    <text evidence="14 16">Binds 1 FAD per subunit.</text>
</comment>
<dbReference type="HOGENOM" id="CLU_016755_0_3_9"/>
<sequence length="467" mass="49642">MEKDIVIIGGGPGGYVAAIRGAQLGGKVTLIEENALGGTCLNVGCIPTKALCKNAEVISTLKNIEEFGIKGIENYSIDVEKIQERKQNVIDQLVGGIHTVLSAYGVEILRGRGTILNKNLVKATLVTGEEREIPAKNIIIATGAKPTLPPIPGIHLNGVMTSNELLSFKEIPKRLAIIGGGVIGIEFAGIFNALGSEVTVFEFAPSILIKLDKDISKRLTTSLKKDGIKINTSTGVEEIKESNGSLVIVAKDKKGSIEVEVDQVLVSVGRTPVIEGLNLEGIGIELDRKRIQVNDRFETNVKGVYAIGDVNGGMMLAHEASHEGKSVAEIIMDAPVSEDRGVVPSCIFISPEISTVGITEEEAKEQGIDYKTSKFMFGANGKALSMGEPQGFVKVISTGENNRIIGVHIMGPHAADLIHEGALAIRNQLTADDIASTIHAHPTLGEAFVEAVMGLTNEAIHMVPSKR</sequence>
<feature type="disulfide bond" description="Redox-active" evidence="15">
    <location>
        <begin position="40"/>
        <end position="45"/>
    </location>
</feature>
<dbReference type="InterPro" id="IPR016156">
    <property type="entry name" value="FAD/NAD-linked_Rdtase_dimer_sf"/>
</dbReference>
<evidence type="ECO:0000256" key="9">
    <source>
        <dbReference type="ARBA" id="ARBA00023027"/>
    </source>
</evidence>
<keyword evidence="5" id="KW-0963">Cytoplasm</keyword>
<feature type="binding site" evidence="14">
    <location>
        <position position="113"/>
    </location>
    <ligand>
        <name>FAD</name>
        <dbReference type="ChEBI" id="CHEBI:57692"/>
    </ligand>
</feature>
<feature type="binding site" evidence="14">
    <location>
        <position position="49"/>
    </location>
    <ligand>
        <name>FAD</name>
        <dbReference type="ChEBI" id="CHEBI:57692"/>
    </ligand>
</feature>
<dbReference type="InterPro" id="IPR001100">
    <property type="entry name" value="Pyr_nuc-diS_OxRdtase"/>
</dbReference>
<organism evidence="19 20">
    <name type="scientific">Alkaliphilus oremlandii (strain OhILAs)</name>
    <name type="common">Clostridium oremlandii (strain OhILAs)</name>
    <dbReference type="NCBI Taxonomy" id="350688"/>
    <lineage>
        <taxon>Bacteria</taxon>
        <taxon>Bacillati</taxon>
        <taxon>Bacillota</taxon>
        <taxon>Clostridia</taxon>
        <taxon>Peptostreptococcales</taxon>
        <taxon>Natronincolaceae</taxon>
        <taxon>Alkaliphilus</taxon>
    </lineage>
</organism>
<evidence type="ECO:0000259" key="17">
    <source>
        <dbReference type="Pfam" id="PF02852"/>
    </source>
</evidence>
<feature type="binding site" evidence="14">
    <location>
        <position position="202"/>
    </location>
    <ligand>
        <name>NAD(+)</name>
        <dbReference type="ChEBI" id="CHEBI:57540"/>
    </ligand>
</feature>
<dbReference type="GO" id="GO:0005737">
    <property type="term" value="C:cytoplasm"/>
    <property type="evidence" value="ECO:0007669"/>
    <property type="project" value="UniProtKB-SubCell"/>
</dbReference>
<evidence type="ECO:0000256" key="7">
    <source>
        <dbReference type="ARBA" id="ARBA00022827"/>
    </source>
</evidence>
<dbReference type="EC" id="1.8.1.4" evidence="3 16"/>
<evidence type="ECO:0000256" key="12">
    <source>
        <dbReference type="ARBA" id="ARBA00049187"/>
    </source>
</evidence>
<dbReference type="GO" id="GO:0006103">
    <property type="term" value="P:2-oxoglutarate metabolic process"/>
    <property type="evidence" value="ECO:0007669"/>
    <property type="project" value="TreeGrafter"/>
</dbReference>
<dbReference type="InterPro" id="IPR036188">
    <property type="entry name" value="FAD/NAD-bd_sf"/>
</dbReference>
<dbReference type="InterPro" id="IPR012999">
    <property type="entry name" value="Pyr_OxRdtase_I_AS"/>
</dbReference>
<dbReference type="OrthoDB" id="9807946at2"/>
<evidence type="ECO:0000256" key="14">
    <source>
        <dbReference type="PIRSR" id="PIRSR000350-3"/>
    </source>
</evidence>
<keyword evidence="10" id="KW-1015">Disulfide bond</keyword>
<protein>
    <recommendedName>
        <fullName evidence="4 16">Dihydrolipoyl dehydrogenase</fullName>
        <ecNumber evidence="3 16">1.8.1.4</ecNumber>
    </recommendedName>
</protein>
<dbReference type="STRING" id="350688.Clos_2147"/>
<dbReference type="eggNOG" id="COG1249">
    <property type="taxonomic scope" value="Bacteria"/>
</dbReference>
<keyword evidence="6 16" id="KW-0285">Flavoprotein</keyword>
<dbReference type="PRINTS" id="PR00368">
    <property type="entry name" value="FADPNR"/>
</dbReference>
<dbReference type="InterPro" id="IPR050151">
    <property type="entry name" value="Class-I_Pyr_Nuc-Dis_Oxidored"/>
</dbReference>
<evidence type="ECO:0000313" key="19">
    <source>
        <dbReference type="EMBL" id="ABW19683.1"/>
    </source>
</evidence>
<dbReference type="FunFam" id="3.30.390.30:FF:000001">
    <property type="entry name" value="Dihydrolipoyl dehydrogenase"/>
    <property type="match status" value="1"/>
</dbReference>
<dbReference type="RefSeq" id="WP_012159992.1">
    <property type="nucleotide sequence ID" value="NC_009922.1"/>
</dbReference>
<dbReference type="InterPro" id="IPR006258">
    <property type="entry name" value="Lipoamide_DH"/>
</dbReference>
<comment type="subcellular location">
    <subcellularLocation>
        <location evidence="1">Cytoplasm</location>
    </subcellularLocation>
</comment>
<keyword evidence="8 16" id="KW-0560">Oxidoreductase</keyword>
<dbReference type="Proteomes" id="UP000000269">
    <property type="component" value="Chromosome"/>
</dbReference>
<proteinExistence type="inferred from homology"/>
<comment type="similarity">
    <text evidence="2 16">Belongs to the class-I pyridine nucleotide-disulfide oxidoreductase family.</text>
</comment>
<dbReference type="NCBIfam" id="TIGR01350">
    <property type="entry name" value="lipoamide_DH"/>
    <property type="match status" value="1"/>
</dbReference>
<dbReference type="PROSITE" id="PS00076">
    <property type="entry name" value="PYRIDINE_REDOX_1"/>
    <property type="match status" value="1"/>
</dbReference>
<gene>
    <name evidence="19" type="ordered locus">Clos_2147</name>
</gene>
<keyword evidence="14" id="KW-0547">Nucleotide-binding</keyword>
<feature type="domain" description="Pyridine nucleotide-disulphide oxidoreductase dimerisation" evidence="17">
    <location>
        <begin position="343"/>
        <end position="451"/>
    </location>
</feature>
<evidence type="ECO:0000259" key="18">
    <source>
        <dbReference type="Pfam" id="PF07992"/>
    </source>
</evidence>
<dbReference type="PANTHER" id="PTHR22912:SF217">
    <property type="entry name" value="DIHYDROLIPOYL DEHYDROGENASE"/>
    <property type="match status" value="1"/>
</dbReference>
<dbReference type="GO" id="GO:0050660">
    <property type="term" value="F:flavin adenine dinucleotide binding"/>
    <property type="evidence" value="ECO:0007669"/>
    <property type="project" value="InterPro"/>
</dbReference>
<name>A8MIQ1_ALKOO</name>
<evidence type="ECO:0000313" key="20">
    <source>
        <dbReference type="Proteomes" id="UP000000269"/>
    </source>
</evidence>
<evidence type="ECO:0000256" key="11">
    <source>
        <dbReference type="ARBA" id="ARBA00023284"/>
    </source>
</evidence>
<feature type="domain" description="FAD/NAD(P)-binding" evidence="18">
    <location>
        <begin position="3"/>
        <end position="324"/>
    </location>
</feature>
<reference evidence="20" key="1">
    <citation type="submission" date="2007-10" db="EMBL/GenBank/DDBJ databases">
        <title>Complete genome of Alkaliphilus oremlandii OhILAs.</title>
        <authorList>
            <person name="Copeland A."/>
            <person name="Lucas S."/>
            <person name="Lapidus A."/>
            <person name="Barry K."/>
            <person name="Detter J.C."/>
            <person name="Glavina del Rio T."/>
            <person name="Hammon N."/>
            <person name="Israni S."/>
            <person name="Dalin E."/>
            <person name="Tice H."/>
            <person name="Pitluck S."/>
            <person name="Chain P."/>
            <person name="Malfatti S."/>
            <person name="Shin M."/>
            <person name="Vergez L."/>
            <person name="Schmutz J."/>
            <person name="Larimer F."/>
            <person name="Land M."/>
            <person name="Hauser L."/>
            <person name="Kyrpides N."/>
            <person name="Mikhailova N."/>
            <person name="Stolz J.F."/>
            <person name="Dawson A."/>
            <person name="Fisher E."/>
            <person name="Crable B."/>
            <person name="Perera E."/>
            <person name="Lisak J."/>
            <person name="Ranganathan M."/>
            <person name="Basu P."/>
            <person name="Richardson P."/>
        </authorList>
    </citation>
    <scope>NUCLEOTIDE SEQUENCE [LARGE SCALE GENOMIC DNA]</scope>
    <source>
        <strain evidence="20">OhILAs</strain>
    </source>
</reference>
<evidence type="ECO:0000256" key="6">
    <source>
        <dbReference type="ARBA" id="ARBA00022630"/>
    </source>
</evidence>
<dbReference type="InterPro" id="IPR004099">
    <property type="entry name" value="Pyr_nucl-diS_OxRdtase_dimer"/>
</dbReference>
<dbReference type="KEGG" id="aoe:Clos_2147"/>
<dbReference type="EMBL" id="CP000853">
    <property type="protein sequence ID" value="ABW19683.1"/>
    <property type="molecule type" value="Genomic_DNA"/>
</dbReference>
<evidence type="ECO:0000256" key="8">
    <source>
        <dbReference type="ARBA" id="ARBA00023002"/>
    </source>
</evidence>
<evidence type="ECO:0000256" key="5">
    <source>
        <dbReference type="ARBA" id="ARBA00022490"/>
    </source>
</evidence>
<feature type="active site" description="Proton acceptor" evidence="13">
    <location>
        <position position="441"/>
    </location>
</feature>
<dbReference type="GO" id="GO:0004148">
    <property type="term" value="F:dihydrolipoyl dehydrogenase (NADH) activity"/>
    <property type="evidence" value="ECO:0007669"/>
    <property type="project" value="UniProtKB-EC"/>
</dbReference>
<evidence type="ECO:0000256" key="16">
    <source>
        <dbReference type="RuleBase" id="RU003692"/>
    </source>
</evidence>
<feature type="binding site" evidence="14">
    <location>
        <position position="309"/>
    </location>
    <ligand>
        <name>FAD</name>
        <dbReference type="ChEBI" id="CHEBI:57692"/>
    </ligand>
</feature>
<keyword evidence="7 14" id="KW-0274">FAD</keyword>
<dbReference type="Gene3D" id="3.50.50.60">
    <property type="entry name" value="FAD/NAD(P)-binding domain"/>
    <property type="match status" value="2"/>
</dbReference>
<dbReference type="PANTHER" id="PTHR22912">
    <property type="entry name" value="DISULFIDE OXIDOREDUCTASE"/>
    <property type="match status" value="1"/>
</dbReference>
<comment type="catalytic activity">
    <reaction evidence="12 16">
        <text>N(6)-[(R)-dihydrolipoyl]-L-lysyl-[protein] + NAD(+) = N(6)-[(R)-lipoyl]-L-lysyl-[protein] + NADH + H(+)</text>
        <dbReference type="Rhea" id="RHEA:15045"/>
        <dbReference type="Rhea" id="RHEA-COMP:10474"/>
        <dbReference type="Rhea" id="RHEA-COMP:10475"/>
        <dbReference type="ChEBI" id="CHEBI:15378"/>
        <dbReference type="ChEBI" id="CHEBI:57540"/>
        <dbReference type="ChEBI" id="CHEBI:57945"/>
        <dbReference type="ChEBI" id="CHEBI:83099"/>
        <dbReference type="ChEBI" id="CHEBI:83100"/>
        <dbReference type="EC" id="1.8.1.4"/>
    </reaction>
</comment>
<evidence type="ECO:0000256" key="10">
    <source>
        <dbReference type="ARBA" id="ARBA00023157"/>
    </source>
</evidence>
<feature type="binding site" evidence="14">
    <location>
        <begin position="179"/>
        <end position="186"/>
    </location>
    <ligand>
        <name>NAD(+)</name>
        <dbReference type="ChEBI" id="CHEBI:57540"/>
    </ligand>
</feature>
<keyword evidence="11 16" id="KW-0676">Redox-active center</keyword>
<dbReference type="InterPro" id="IPR023753">
    <property type="entry name" value="FAD/NAD-binding_dom"/>
</dbReference>
<dbReference type="Pfam" id="PF02852">
    <property type="entry name" value="Pyr_redox_dim"/>
    <property type="match status" value="1"/>
</dbReference>
<keyword evidence="20" id="KW-1185">Reference proteome</keyword>
<evidence type="ECO:0000256" key="2">
    <source>
        <dbReference type="ARBA" id="ARBA00007532"/>
    </source>
</evidence>